<dbReference type="NCBIfam" id="NF038110">
    <property type="entry name" value="Lys_methyl_FliB"/>
    <property type="match status" value="1"/>
</dbReference>
<evidence type="ECO:0000313" key="2">
    <source>
        <dbReference type="Proteomes" id="UP001479520"/>
    </source>
</evidence>
<evidence type="ECO:0000313" key="1">
    <source>
        <dbReference type="EMBL" id="WZJ21178.1"/>
    </source>
</evidence>
<accession>A0ABZ2XGA0</accession>
<name>A0ABZ2XGA0_9RHOO</name>
<reference evidence="1 2" key="1">
    <citation type="submission" date="2024-04" db="EMBL/GenBank/DDBJ databases">
        <title>Dissimilatory iodate-reducing microorganisms contribute to the enrichment of iodine in groundwater.</title>
        <authorList>
            <person name="Jiang Z."/>
        </authorList>
    </citation>
    <scope>NUCLEOTIDE SEQUENCE [LARGE SCALE GENOMIC DNA]</scope>
    <source>
        <strain evidence="1 2">NCP973</strain>
    </source>
</reference>
<dbReference type="EC" id="2.1.1.-" evidence="1"/>
<sequence length="419" mass="46791">MTGKRALALHHYTKFECIGSSCEDSCCGGWQIAIDKATYLAYKKNKDPTLSKLFSQTIKLPSHSTGIHDFALIVMDADNSCPFLDAQNLCRIHKEMGHAALSTTCSSYPRTANLFGNEFEYSLTLSCPEAARQILLDPEPIHFVEVTNNAILEQPTALLGKLSGDALDDDAIANMNDLRAVIVAILQIRTISLEARLLLLGRLLAESESAMQLGPQGISKQLPNVLGKYVQMLPHAHVIQEQIEALRPNPVQRLRLFQTILTDLQPDIQQPVLKRCFDEACRGLSWKPGESSDDSELIALHEDIYRKYLGPFLVDHPFVLENLLIHHAFRSLFPFRGNGLCSQYRELVSLYLISHTFLLGLSGYRQATTREMIIEFFYSFFRLASHSKNYLGQVADSLGKRLGIGIGDLAGLMIVRDKG</sequence>
<keyword evidence="1" id="KW-0966">Cell projection</keyword>
<dbReference type="GO" id="GO:0032259">
    <property type="term" value="P:methylation"/>
    <property type="evidence" value="ECO:0007669"/>
    <property type="project" value="UniProtKB-KW"/>
</dbReference>
<gene>
    <name evidence="1" type="primary">fliB</name>
    <name evidence="1" type="ORF">AADV58_14670</name>
</gene>
<dbReference type="RefSeq" id="WP_341743537.1">
    <property type="nucleotide sequence ID" value="NZ_CP151406.1"/>
</dbReference>
<keyword evidence="2" id="KW-1185">Reference proteome</keyword>
<keyword evidence="1" id="KW-0969">Cilium</keyword>
<proteinExistence type="predicted"/>
<keyword evidence="1" id="KW-0282">Flagellum</keyword>
<dbReference type="EMBL" id="CP151406">
    <property type="protein sequence ID" value="WZJ21178.1"/>
    <property type="molecule type" value="Genomic_DNA"/>
</dbReference>
<dbReference type="GO" id="GO:0008168">
    <property type="term" value="F:methyltransferase activity"/>
    <property type="evidence" value="ECO:0007669"/>
    <property type="project" value="UniProtKB-KW"/>
</dbReference>
<dbReference type="Proteomes" id="UP001479520">
    <property type="component" value="Chromosome"/>
</dbReference>
<organism evidence="1 2">
    <name type="scientific">Azonexus hydrophilus</name>
    <dbReference type="NCBI Taxonomy" id="418702"/>
    <lineage>
        <taxon>Bacteria</taxon>
        <taxon>Pseudomonadati</taxon>
        <taxon>Pseudomonadota</taxon>
        <taxon>Betaproteobacteria</taxon>
        <taxon>Rhodocyclales</taxon>
        <taxon>Azonexaceae</taxon>
        <taxon>Azonexus</taxon>
    </lineage>
</organism>
<protein>
    <submittedName>
        <fullName evidence="1">Flagellin lysine-N-methylase</fullName>
        <ecNumber evidence="1">2.1.1.-</ecNumber>
    </submittedName>
</protein>
<keyword evidence="1" id="KW-0808">Transferase</keyword>
<keyword evidence="1" id="KW-0489">Methyltransferase</keyword>